<name>A0A0F8WL72_9ZZZZ</name>
<proteinExistence type="predicted"/>
<gene>
    <name evidence="2" type="ORF">LCGC14_3052560</name>
</gene>
<evidence type="ECO:0000256" key="1">
    <source>
        <dbReference type="SAM" id="MobiDB-lite"/>
    </source>
</evidence>
<feature type="non-terminal residue" evidence="2">
    <location>
        <position position="1"/>
    </location>
</feature>
<dbReference type="AlphaFoldDB" id="A0A0F8WL72"/>
<dbReference type="EMBL" id="LAZR01064387">
    <property type="protein sequence ID" value="KKK57627.1"/>
    <property type="molecule type" value="Genomic_DNA"/>
</dbReference>
<feature type="compositionally biased region" description="Basic and acidic residues" evidence="1">
    <location>
        <begin position="220"/>
        <end position="242"/>
    </location>
</feature>
<sequence>RSQILADCRRPRFAEAALYSKPIGGGKVEGPSIRFVESALRHYGNVDIQTPAIYDDADKRIVRVCITDLETNVSYSKDVTIPKTVERRFLKKGQKAISQRMNSNSQVVYTVAATDDDILNKENALISKTIRNSGLRIIPADFVEEAVEIIKATIRDRAATDPEAEKKALVDAFHAIGISPSDLAEYLGHDLDKIQPAEMVDMRTLYQAIRDGEATWNEALESRGKPPKEGGGKGSEIEDLKDRQRKKRAKPGEEDTV</sequence>
<comment type="caution">
    <text evidence="2">The sequence shown here is derived from an EMBL/GenBank/DDBJ whole genome shotgun (WGS) entry which is preliminary data.</text>
</comment>
<organism evidence="2">
    <name type="scientific">marine sediment metagenome</name>
    <dbReference type="NCBI Taxonomy" id="412755"/>
    <lineage>
        <taxon>unclassified sequences</taxon>
        <taxon>metagenomes</taxon>
        <taxon>ecological metagenomes</taxon>
    </lineage>
</organism>
<reference evidence="2" key="1">
    <citation type="journal article" date="2015" name="Nature">
        <title>Complex archaea that bridge the gap between prokaryotes and eukaryotes.</title>
        <authorList>
            <person name="Spang A."/>
            <person name="Saw J.H."/>
            <person name="Jorgensen S.L."/>
            <person name="Zaremba-Niedzwiedzka K."/>
            <person name="Martijn J."/>
            <person name="Lind A.E."/>
            <person name="van Eijk R."/>
            <person name="Schleper C."/>
            <person name="Guy L."/>
            <person name="Ettema T.J."/>
        </authorList>
    </citation>
    <scope>NUCLEOTIDE SEQUENCE</scope>
</reference>
<protein>
    <submittedName>
        <fullName evidence="2">Uncharacterized protein</fullName>
    </submittedName>
</protein>
<accession>A0A0F8WL72</accession>
<feature type="region of interest" description="Disordered" evidence="1">
    <location>
        <begin position="219"/>
        <end position="257"/>
    </location>
</feature>
<evidence type="ECO:0000313" key="2">
    <source>
        <dbReference type="EMBL" id="KKK57627.1"/>
    </source>
</evidence>